<dbReference type="NCBIfam" id="TIGR03725">
    <property type="entry name" value="T6A_YeaZ"/>
    <property type="match status" value="1"/>
</dbReference>
<feature type="domain" description="Gcp-like" evidence="1">
    <location>
        <begin position="35"/>
        <end position="125"/>
    </location>
</feature>
<organism evidence="2 3">
    <name type="scientific">Sphingomonas humi</name>
    <dbReference type="NCBI Taxonomy" id="335630"/>
    <lineage>
        <taxon>Bacteria</taxon>
        <taxon>Pseudomonadati</taxon>
        <taxon>Pseudomonadota</taxon>
        <taxon>Alphaproteobacteria</taxon>
        <taxon>Sphingomonadales</taxon>
        <taxon>Sphingomonadaceae</taxon>
        <taxon>Sphingomonas</taxon>
    </lineage>
</organism>
<dbReference type="InterPro" id="IPR022496">
    <property type="entry name" value="T6A_TsaB"/>
</dbReference>
<evidence type="ECO:0000259" key="1">
    <source>
        <dbReference type="Pfam" id="PF00814"/>
    </source>
</evidence>
<name>A0ABP7RYV2_9SPHN</name>
<dbReference type="SUPFAM" id="SSF53067">
    <property type="entry name" value="Actin-like ATPase domain"/>
    <property type="match status" value="1"/>
</dbReference>
<gene>
    <name evidence="2" type="primary">tsaB</name>
    <name evidence="2" type="ORF">GCM10022211_15280</name>
</gene>
<dbReference type="InterPro" id="IPR043129">
    <property type="entry name" value="ATPase_NBD"/>
</dbReference>
<reference evidence="3" key="1">
    <citation type="journal article" date="2019" name="Int. J. Syst. Evol. Microbiol.">
        <title>The Global Catalogue of Microorganisms (GCM) 10K type strain sequencing project: providing services to taxonomists for standard genome sequencing and annotation.</title>
        <authorList>
            <consortium name="The Broad Institute Genomics Platform"/>
            <consortium name="The Broad Institute Genome Sequencing Center for Infectious Disease"/>
            <person name="Wu L."/>
            <person name="Ma J."/>
        </authorList>
    </citation>
    <scope>NUCLEOTIDE SEQUENCE [LARGE SCALE GENOMIC DNA]</scope>
    <source>
        <strain evidence="3">JCM 16603</strain>
    </source>
</reference>
<accession>A0ABP7RYV2</accession>
<dbReference type="EMBL" id="BAAAZD010000001">
    <property type="protein sequence ID" value="GAA4004234.1"/>
    <property type="molecule type" value="Genomic_DNA"/>
</dbReference>
<protein>
    <submittedName>
        <fullName evidence="2">tRNA (Adenosine(37)-N6)-threonylcarbamoyltransferase complex dimerization subunit type 1 TsaB</fullName>
    </submittedName>
</protein>
<evidence type="ECO:0000313" key="2">
    <source>
        <dbReference type="EMBL" id="GAA4004234.1"/>
    </source>
</evidence>
<dbReference type="InterPro" id="IPR000905">
    <property type="entry name" value="Gcp-like_dom"/>
</dbReference>
<evidence type="ECO:0000313" key="3">
    <source>
        <dbReference type="Proteomes" id="UP001501310"/>
    </source>
</evidence>
<comment type="caution">
    <text evidence="2">The sequence shown here is derived from an EMBL/GenBank/DDBJ whole genome shotgun (WGS) entry which is preliminary data.</text>
</comment>
<dbReference type="Proteomes" id="UP001501310">
    <property type="component" value="Unassembled WGS sequence"/>
</dbReference>
<sequence>MAQLHAMLLALDTATPACTAALFDADGTLLARVDEVMARGHAEQLMPLLDRLLDGRRATSVLVGCGPGSFTGLRVGIAAAHGLSIGWGVPLAGMSTLALLAAGLPGDGPVAVALTGGHGELFVQQFDRGPLRPLAPVESLSPTAAAAVIDAPLVAGSGAHALLAARGHGEAVYALPAAANALRLPESLRSLPARPVYARAPDAKPKAA</sequence>
<dbReference type="Gene3D" id="3.30.420.40">
    <property type="match status" value="2"/>
</dbReference>
<proteinExistence type="predicted"/>
<dbReference type="Pfam" id="PF00814">
    <property type="entry name" value="TsaD"/>
    <property type="match status" value="1"/>
</dbReference>
<keyword evidence="3" id="KW-1185">Reference proteome</keyword>